<protein>
    <submittedName>
        <fullName evidence="7">DEAD/DEAH box helicase</fullName>
    </submittedName>
</protein>
<dbReference type="Gene3D" id="1.10.3380.30">
    <property type="match status" value="1"/>
</dbReference>
<dbReference type="SMART" id="SM00487">
    <property type="entry name" value="DEXDc"/>
    <property type="match status" value="1"/>
</dbReference>
<evidence type="ECO:0000256" key="4">
    <source>
        <dbReference type="ARBA" id="ARBA00022840"/>
    </source>
</evidence>
<dbReference type="CDD" id="cd18795">
    <property type="entry name" value="SF2_C_Ski2"/>
    <property type="match status" value="1"/>
</dbReference>
<dbReference type="GO" id="GO:0016787">
    <property type="term" value="F:hydrolase activity"/>
    <property type="evidence" value="ECO:0007669"/>
    <property type="project" value="UniProtKB-KW"/>
</dbReference>
<sequence>MLDEFRNGLGFGLDPFQAEACSALDAGGSVLVAAPTGSGKTVVGEFAVYLALRQGRKAFYTVPIKALANQKFADLARSHGREKVGLLTGDAGINAGADVVVMTTEVLRTMLYTDAPALDRLGWVVVDEVHYLADPVRGAVWEEVILQLPRQVRLAALSATVSNAEQFGAWLAGVRGDTAVVVSEHRPVPLHQHVMVGNEILDLFAGPVAFDELDAASGPGGVPAGHQVNPELLALAAALGRRGGEDGGEPGRGRSRRFEREWAARRGGTGRAWPQLVQRLGREGLLPAVAFIFSRAGCEAALQECIDSGLWLTGPAERREILRQADDTVRDLPAEDLEAFGAGTWRDGLRRGFAAHHAGLLPAFKETAEQLFAAGLVKAVFATETLALGLNLPARSVVLDRLEKFNGLTRVALTPGEYTQLTGRAGRRGIDTEGHAVVRWQRGTDPAAVAHLASRRTYPLVSRFRPGYNMAANLLARWGRPGALRLLESSFARFQDPAAGFVAAFDGICAVLTRYGYLTGNRDEPVLAAGGQRLRAIHGERDLLLCLGLDHGAFEDLEPAELAALAGILAYQPRNAAGAGRPKMPTSALEAAADTVFGQWAGLLHLEETYALPGTAEPGFGLAGPLYRWARGAGLSAALAGTELAAGDFVHWAKRAADLLDQLARAEPGPADVAARCRQALGLVARGAVARSSVSGDSE</sequence>
<dbReference type="InterPro" id="IPR012961">
    <property type="entry name" value="Ski2/MTR4_C"/>
</dbReference>
<keyword evidence="2" id="KW-0378">Hydrolase</keyword>
<proteinExistence type="predicted"/>
<dbReference type="SMART" id="SM00490">
    <property type="entry name" value="HELICc"/>
    <property type="match status" value="1"/>
</dbReference>
<comment type="caution">
    <text evidence="7">The sequence shown here is derived from an EMBL/GenBank/DDBJ whole genome shotgun (WGS) entry which is preliminary data.</text>
</comment>
<evidence type="ECO:0000313" key="8">
    <source>
        <dbReference type="Proteomes" id="UP000544090"/>
    </source>
</evidence>
<evidence type="ECO:0000256" key="1">
    <source>
        <dbReference type="ARBA" id="ARBA00022741"/>
    </source>
</evidence>
<dbReference type="PROSITE" id="PS51194">
    <property type="entry name" value="HELICASE_CTER"/>
    <property type="match status" value="1"/>
</dbReference>
<dbReference type="InterPro" id="IPR011545">
    <property type="entry name" value="DEAD/DEAH_box_helicase_dom"/>
</dbReference>
<dbReference type="Proteomes" id="UP000544090">
    <property type="component" value="Unassembled WGS sequence"/>
</dbReference>
<dbReference type="GO" id="GO:0003676">
    <property type="term" value="F:nucleic acid binding"/>
    <property type="evidence" value="ECO:0007669"/>
    <property type="project" value="InterPro"/>
</dbReference>
<dbReference type="GO" id="GO:0070478">
    <property type="term" value="P:nuclear-transcribed mRNA catabolic process, 3'-5' exonucleolytic nonsense-mediated decay"/>
    <property type="evidence" value="ECO:0007669"/>
    <property type="project" value="TreeGrafter"/>
</dbReference>
<dbReference type="Pfam" id="PF08148">
    <property type="entry name" value="DSHCT"/>
    <property type="match status" value="1"/>
</dbReference>
<dbReference type="InterPro" id="IPR014001">
    <property type="entry name" value="Helicase_ATP-bd"/>
</dbReference>
<evidence type="ECO:0000313" key="7">
    <source>
        <dbReference type="EMBL" id="NKX56540.1"/>
    </source>
</evidence>
<name>A0A7X6QMJ9_9MICC</name>
<dbReference type="Gene3D" id="3.40.50.300">
    <property type="entry name" value="P-loop containing nucleotide triphosphate hydrolases"/>
    <property type="match status" value="2"/>
</dbReference>
<evidence type="ECO:0000256" key="3">
    <source>
        <dbReference type="ARBA" id="ARBA00022806"/>
    </source>
</evidence>
<dbReference type="EMBL" id="JAAZSQ010000026">
    <property type="protein sequence ID" value="NKX56540.1"/>
    <property type="molecule type" value="Genomic_DNA"/>
</dbReference>
<dbReference type="SUPFAM" id="SSF52540">
    <property type="entry name" value="P-loop containing nucleoside triphosphate hydrolases"/>
    <property type="match status" value="1"/>
</dbReference>
<keyword evidence="3 7" id="KW-0347">Helicase</keyword>
<feature type="domain" description="Helicase ATP-binding" evidence="5">
    <location>
        <begin position="21"/>
        <end position="179"/>
    </location>
</feature>
<keyword evidence="1" id="KW-0547">Nucleotide-binding</keyword>
<organism evidence="7 8">
    <name type="scientific">Arthrobacter mobilis</name>
    <dbReference type="NCBI Taxonomy" id="2724944"/>
    <lineage>
        <taxon>Bacteria</taxon>
        <taxon>Bacillati</taxon>
        <taxon>Actinomycetota</taxon>
        <taxon>Actinomycetes</taxon>
        <taxon>Micrococcales</taxon>
        <taxon>Micrococcaceae</taxon>
        <taxon>Arthrobacter</taxon>
    </lineage>
</organism>
<gene>
    <name evidence="7" type="ORF">HGG74_18830</name>
</gene>
<dbReference type="AlphaFoldDB" id="A0A7X6QMJ9"/>
<accession>A0A7X6QMJ9</accession>
<dbReference type="PANTHER" id="PTHR12131">
    <property type="entry name" value="ATP-DEPENDENT RNA AND DNA HELICASE"/>
    <property type="match status" value="1"/>
</dbReference>
<dbReference type="InterPro" id="IPR027417">
    <property type="entry name" value="P-loop_NTPase"/>
</dbReference>
<dbReference type="Pfam" id="PF00270">
    <property type="entry name" value="DEAD"/>
    <property type="match status" value="1"/>
</dbReference>
<dbReference type="Pfam" id="PF00271">
    <property type="entry name" value="Helicase_C"/>
    <property type="match status" value="1"/>
</dbReference>
<feature type="domain" description="Helicase C-terminal" evidence="6">
    <location>
        <begin position="275"/>
        <end position="476"/>
    </location>
</feature>
<dbReference type="PROSITE" id="PS51192">
    <property type="entry name" value="HELICASE_ATP_BIND_1"/>
    <property type="match status" value="1"/>
</dbReference>
<dbReference type="GO" id="GO:0004386">
    <property type="term" value="F:helicase activity"/>
    <property type="evidence" value="ECO:0007669"/>
    <property type="project" value="UniProtKB-KW"/>
</dbReference>
<evidence type="ECO:0000256" key="2">
    <source>
        <dbReference type="ARBA" id="ARBA00022801"/>
    </source>
</evidence>
<keyword evidence="4" id="KW-0067">ATP-binding</keyword>
<dbReference type="GO" id="GO:0055087">
    <property type="term" value="C:Ski complex"/>
    <property type="evidence" value="ECO:0007669"/>
    <property type="project" value="TreeGrafter"/>
</dbReference>
<reference evidence="7 8" key="1">
    <citation type="submission" date="2020-04" db="EMBL/GenBank/DDBJ databases">
        <title>Arthrobacter sp. nov.</title>
        <authorList>
            <person name="Liu S."/>
        </authorList>
    </citation>
    <scope>NUCLEOTIDE SEQUENCE [LARGE SCALE GENOMIC DNA]</scope>
    <source>
        <strain evidence="7 8">E918</strain>
    </source>
</reference>
<dbReference type="PANTHER" id="PTHR12131:SF1">
    <property type="entry name" value="ATP-DEPENDENT RNA HELICASE SUPV3L1, MITOCHONDRIAL-RELATED"/>
    <property type="match status" value="1"/>
</dbReference>
<evidence type="ECO:0000259" key="5">
    <source>
        <dbReference type="PROSITE" id="PS51192"/>
    </source>
</evidence>
<dbReference type="SMART" id="SM01142">
    <property type="entry name" value="DSHCT"/>
    <property type="match status" value="1"/>
</dbReference>
<dbReference type="InterPro" id="IPR001650">
    <property type="entry name" value="Helicase_C-like"/>
</dbReference>
<dbReference type="GO" id="GO:0005524">
    <property type="term" value="F:ATP binding"/>
    <property type="evidence" value="ECO:0007669"/>
    <property type="project" value="UniProtKB-KW"/>
</dbReference>
<evidence type="ECO:0000259" key="6">
    <source>
        <dbReference type="PROSITE" id="PS51194"/>
    </source>
</evidence>
<keyword evidence="8" id="KW-1185">Reference proteome</keyword>
<dbReference type="InterPro" id="IPR050699">
    <property type="entry name" value="RNA-DNA_Helicase"/>
</dbReference>